<dbReference type="RefSeq" id="XP_015510688.1">
    <property type="nucleotide sequence ID" value="XM_015655202.1"/>
</dbReference>
<protein>
    <submittedName>
        <fullName evidence="2 3">Coiled-coil-helix-coiled-coil-helix domain-containing protein 1</fullName>
    </submittedName>
</protein>
<evidence type="ECO:0000313" key="3">
    <source>
        <dbReference type="RefSeq" id="XP_015510688.1"/>
    </source>
</evidence>
<dbReference type="InterPro" id="IPR009069">
    <property type="entry name" value="Cys_alpha_HP_mot_SF"/>
</dbReference>
<dbReference type="GeneID" id="107217610"/>
<sequence>MKITSLLRGARTPQNPLKVPFQPILPIHLRDKVSGKGEKTADVSCLQEMALLFSCLAENEFKESFCPKEVESFQSCYKTNLAKKFQKKQEEAQGGIGRNVGSISSATVNRLLRRFPSL</sequence>
<dbReference type="GO" id="GO:0005654">
    <property type="term" value="C:nucleoplasm"/>
    <property type="evidence" value="ECO:0007669"/>
    <property type="project" value="TreeGrafter"/>
</dbReference>
<organism evidence="1 3">
    <name type="scientific">Neodiprion lecontei</name>
    <name type="common">Redheaded pine sawfly</name>
    <dbReference type="NCBI Taxonomy" id="441921"/>
    <lineage>
        <taxon>Eukaryota</taxon>
        <taxon>Metazoa</taxon>
        <taxon>Ecdysozoa</taxon>
        <taxon>Arthropoda</taxon>
        <taxon>Hexapoda</taxon>
        <taxon>Insecta</taxon>
        <taxon>Pterygota</taxon>
        <taxon>Neoptera</taxon>
        <taxon>Endopterygota</taxon>
        <taxon>Hymenoptera</taxon>
        <taxon>Tenthredinoidea</taxon>
        <taxon>Diprionidae</taxon>
        <taxon>Diprioninae</taxon>
        <taxon>Neodiprion</taxon>
    </lineage>
</organism>
<evidence type="ECO:0000313" key="1">
    <source>
        <dbReference type="Proteomes" id="UP000829291"/>
    </source>
</evidence>
<keyword evidence="1" id="KW-1185">Reference proteome</keyword>
<accession>A0A6J0BAH0</accession>
<dbReference type="KEGG" id="nlo:107217610"/>
<dbReference type="PANTHER" id="PTHR31278">
    <property type="entry name" value="CHCHD1"/>
    <property type="match status" value="1"/>
</dbReference>
<dbReference type="InterPro" id="IPR033620">
    <property type="entry name" value="Ribosomal_mS37_met"/>
</dbReference>
<dbReference type="Proteomes" id="UP000829291">
    <property type="component" value="Chromosome 5"/>
</dbReference>
<dbReference type="RefSeq" id="XP_046597530.1">
    <property type="nucleotide sequence ID" value="XM_046741574.1"/>
</dbReference>
<dbReference type="RefSeq" id="XP_015510687.1">
    <property type="nucleotide sequence ID" value="XM_015655201.1"/>
</dbReference>
<dbReference type="PANTHER" id="PTHR31278:SF2">
    <property type="entry name" value="SMALL RIBOSOMAL SUBUNIT PROTEIN MS37"/>
    <property type="match status" value="1"/>
</dbReference>
<proteinExistence type="predicted"/>
<name>A0A6J0BAH0_NEOLC</name>
<reference evidence="2 3" key="1">
    <citation type="submission" date="2025-04" db="UniProtKB">
        <authorList>
            <consortium name="RefSeq"/>
        </authorList>
    </citation>
    <scope>IDENTIFICATION</scope>
    <source>
        <tissue evidence="4">Thorax and Abdomen</tissue>
        <tissue evidence="2 3">Whole body</tissue>
    </source>
</reference>
<evidence type="ECO:0000313" key="4">
    <source>
        <dbReference type="RefSeq" id="XP_046597530.1"/>
    </source>
</evidence>
<dbReference type="SUPFAM" id="SSF47072">
    <property type="entry name" value="Cysteine alpha-hairpin motif"/>
    <property type="match status" value="1"/>
</dbReference>
<dbReference type="GO" id="GO:0032543">
    <property type="term" value="P:mitochondrial translation"/>
    <property type="evidence" value="ECO:0007669"/>
    <property type="project" value="InterPro"/>
</dbReference>
<dbReference type="GO" id="GO:0005761">
    <property type="term" value="C:mitochondrial ribosome"/>
    <property type="evidence" value="ECO:0007669"/>
    <property type="project" value="InterPro"/>
</dbReference>
<dbReference type="GO" id="GO:0003723">
    <property type="term" value="F:RNA binding"/>
    <property type="evidence" value="ECO:0007669"/>
    <property type="project" value="TreeGrafter"/>
</dbReference>
<gene>
    <name evidence="2 3 4" type="primary">LOC107217610</name>
</gene>
<evidence type="ECO:0000313" key="2">
    <source>
        <dbReference type="RefSeq" id="XP_015510687.1"/>
    </source>
</evidence>
<dbReference type="OrthoDB" id="5825849at2759"/>
<dbReference type="AlphaFoldDB" id="A0A6J0BAH0"/>